<evidence type="ECO:0000313" key="2">
    <source>
        <dbReference type="Proteomes" id="UP000292262"/>
    </source>
</evidence>
<organism evidence="1 2">
    <name type="scientific">Aquimarina brevivitae</name>
    <dbReference type="NCBI Taxonomy" id="323412"/>
    <lineage>
        <taxon>Bacteria</taxon>
        <taxon>Pseudomonadati</taxon>
        <taxon>Bacteroidota</taxon>
        <taxon>Flavobacteriia</taxon>
        <taxon>Flavobacteriales</taxon>
        <taxon>Flavobacteriaceae</taxon>
        <taxon>Aquimarina</taxon>
    </lineage>
</organism>
<dbReference type="AlphaFoldDB" id="A0A4Q7P0D9"/>
<accession>A0A4Q7P0D9</accession>
<dbReference type="Proteomes" id="UP000292262">
    <property type="component" value="Unassembled WGS sequence"/>
</dbReference>
<dbReference type="EMBL" id="SGXE01000002">
    <property type="protein sequence ID" value="RZS93145.1"/>
    <property type="molecule type" value="Genomic_DNA"/>
</dbReference>
<gene>
    <name evidence="1" type="ORF">EV197_1715</name>
</gene>
<protein>
    <submittedName>
        <fullName evidence="1">Uncharacterized protein</fullName>
    </submittedName>
</protein>
<reference evidence="1 2" key="1">
    <citation type="submission" date="2019-02" db="EMBL/GenBank/DDBJ databases">
        <title>Genomic Encyclopedia of Type Strains, Phase IV (KMG-IV): sequencing the most valuable type-strain genomes for metagenomic binning, comparative biology and taxonomic classification.</title>
        <authorList>
            <person name="Goeker M."/>
        </authorList>
    </citation>
    <scope>NUCLEOTIDE SEQUENCE [LARGE SCALE GENOMIC DNA]</scope>
    <source>
        <strain evidence="1 2">DSM 17196</strain>
    </source>
</reference>
<evidence type="ECO:0000313" key="1">
    <source>
        <dbReference type="EMBL" id="RZS93145.1"/>
    </source>
</evidence>
<dbReference type="RefSeq" id="WP_130286290.1">
    <property type="nucleotide sequence ID" value="NZ_SGXE01000002.1"/>
</dbReference>
<dbReference type="OrthoDB" id="4378831at2"/>
<dbReference type="Gene3D" id="2.60.120.430">
    <property type="entry name" value="Galactose-binding lectin"/>
    <property type="match status" value="1"/>
</dbReference>
<name>A0A4Q7P0D9_9FLAO</name>
<comment type="caution">
    <text evidence="1">The sequence shown here is derived from an EMBL/GenBank/DDBJ whole genome shotgun (WGS) entry which is preliminary data.</text>
</comment>
<sequence length="293" mass="33221">MIKKTTYFLFSVLLLNFISCTVEEPLPSKIGSITGVPLELTQIEGQPFDDGVFEAIIGETKSSVVVQNNTIHWMIPHIKPGDHTLRILYKEQEYQVAVTILQHKIMSAPKAYLLKTIEELALGITPLEVEQMTAAQQRTYAQYLNANYTQILSNASTNVHSQQLQISRKLAIRESVTLTVASKEKWNRSGIYALIGEEYEISASGSWTDWYIDTDANGYERWHLSLAGFLKRAPKENWFKLISAVDRQQYHPIGAANTITVTTEGELEFFANDILGFYWNNKGDISVRVTRIK</sequence>
<proteinExistence type="predicted"/>
<keyword evidence="2" id="KW-1185">Reference proteome</keyword>